<dbReference type="SUPFAM" id="SSF54593">
    <property type="entry name" value="Glyoxalase/Bleomycin resistance protein/Dihydroxybiphenyl dioxygenase"/>
    <property type="match status" value="1"/>
</dbReference>
<sequence>MKAPAHWMHYINVKSADETARRIKEKGGKVLNGPMDIPGGDRIAQCMDPQGGVFAIYSAGKRA</sequence>
<dbReference type="PROSITE" id="PS51819">
    <property type="entry name" value="VOC"/>
    <property type="match status" value="1"/>
</dbReference>
<comment type="caution">
    <text evidence="2">The sequence shown here is derived from an EMBL/GenBank/DDBJ whole genome shotgun (WGS) entry which is preliminary data.</text>
</comment>
<accession>A0ABT3ZXM8</accession>
<evidence type="ECO:0000313" key="2">
    <source>
        <dbReference type="EMBL" id="MCY1074066.1"/>
    </source>
</evidence>
<feature type="domain" description="VOC" evidence="1">
    <location>
        <begin position="1"/>
        <end position="59"/>
    </location>
</feature>
<keyword evidence="3" id="KW-1185">Reference proteome</keyword>
<dbReference type="InterPro" id="IPR004360">
    <property type="entry name" value="Glyas_Fos-R_dOase_dom"/>
</dbReference>
<name>A0ABT3ZXM8_9BACT</name>
<dbReference type="Pfam" id="PF00903">
    <property type="entry name" value="Glyoxalase"/>
    <property type="match status" value="1"/>
</dbReference>
<reference evidence="2 3" key="1">
    <citation type="submission" date="2022-11" db="EMBL/GenBank/DDBJ databases">
        <title>Minimal conservation of predation-associated metabolite biosynthetic gene clusters underscores biosynthetic potential of Myxococcota including descriptions for ten novel species: Archangium lansinium sp. nov., Myxococcus landrumus sp. nov., Nannocystis bai.</title>
        <authorList>
            <person name="Ahearne A."/>
            <person name="Stevens C."/>
            <person name="Phillips K."/>
        </authorList>
    </citation>
    <scope>NUCLEOTIDE SEQUENCE [LARGE SCALE GENOMIC DNA]</scope>
    <source>
        <strain evidence="2 3">MIWBW</strain>
    </source>
</reference>
<gene>
    <name evidence="2" type="ORF">OV287_06175</name>
</gene>
<dbReference type="EMBL" id="JAPNKA010000001">
    <property type="protein sequence ID" value="MCY1074066.1"/>
    <property type="molecule type" value="Genomic_DNA"/>
</dbReference>
<dbReference type="RefSeq" id="WP_267533048.1">
    <property type="nucleotide sequence ID" value="NZ_JAPNKA010000001.1"/>
</dbReference>
<dbReference type="Proteomes" id="UP001207654">
    <property type="component" value="Unassembled WGS sequence"/>
</dbReference>
<evidence type="ECO:0000313" key="3">
    <source>
        <dbReference type="Proteomes" id="UP001207654"/>
    </source>
</evidence>
<organism evidence="2 3">
    <name type="scientific">Archangium lansingense</name>
    <dbReference type="NCBI Taxonomy" id="2995310"/>
    <lineage>
        <taxon>Bacteria</taxon>
        <taxon>Pseudomonadati</taxon>
        <taxon>Myxococcota</taxon>
        <taxon>Myxococcia</taxon>
        <taxon>Myxococcales</taxon>
        <taxon>Cystobacterineae</taxon>
        <taxon>Archangiaceae</taxon>
        <taxon>Archangium</taxon>
    </lineage>
</organism>
<evidence type="ECO:0000259" key="1">
    <source>
        <dbReference type="PROSITE" id="PS51819"/>
    </source>
</evidence>
<proteinExistence type="predicted"/>
<dbReference type="InterPro" id="IPR037523">
    <property type="entry name" value="VOC_core"/>
</dbReference>
<dbReference type="Gene3D" id="3.10.180.10">
    <property type="entry name" value="2,3-Dihydroxybiphenyl 1,2-Dioxygenase, domain 1"/>
    <property type="match status" value="1"/>
</dbReference>
<protein>
    <recommendedName>
        <fullName evidence="1">VOC domain-containing protein</fullName>
    </recommendedName>
</protein>
<dbReference type="InterPro" id="IPR029068">
    <property type="entry name" value="Glyas_Bleomycin-R_OHBP_Dase"/>
</dbReference>